<dbReference type="EMBL" id="BGPR01047084">
    <property type="protein sequence ID" value="GBO24088.1"/>
    <property type="molecule type" value="Genomic_DNA"/>
</dbReference>
<dbReference type="Proteomes" id="UP000499080">
    <property type="component" value="Unassembled WGS sequence"/>
</dbReference>
<accession>A0A4Y2VHY4</accession>
<keyword evidence="3" id="KW-1185">Reference proteome</keyword>
<evidence type="ECO:0000313" key="2">
    <source>
        <dbReference type="EMBL" id="GBO24088.1"/>
    </source>
</evidence>
<protein>
    <submittedName>
        <fullName evidence="2">Uncharacterized protein</fullName>
    </submittedName>
</protein>
<dbReference type="AlphaFoldDB" id="A0A4Y2VHY4"/>
<gene>
    <name evidence="2" type="ORF">AVEN_170999_1</name>
</gene>
<evidence type="ECO:0000313" key="3">
    <source>
        <dbReference type="Proteomes" id="UP000499080"/>
    </source>
</evidence>
<proteinExistence type="predicted"/>
<name>A0A4Y2VHY4_ARAVE</name>
<organism evidence="2 3">
    <name type="scientific">Araneus ventricosus</name>
    <name type="common">Orbweaver spider</name>
    <name type="synonym">Epeira ventricosa</name>
    <dbReference type="NCBI Taxonomy" id="182803"/>
    <lineage>
        <taxon>Eukaryota</taxon>
        <taxon>Metazoa</taxon>
        <taxon>Ecdysozoa</taxon>
        <taxon>Arthropoda</taxon>
        <taxon>Chelicerata</taxon>
        <taxon>Arachnida</taxon>
        <taxon>Araneae</taxon>
        <taxon>Araneomorphae</taxon>
        <taxon>Entelegynae</taxon>
        <taxon>Araneoidea</taxon>
        <taxon>Araneidae</taxon>
        <taxon>Araneus</taxon>
    </lineage>
</organism>
<feature type="region of interest" description="Disordered" evidence="1">
    <location>
        <begin position="35"/>
        <end position="61"/>
    </location>
</feature>
<sequence length="88" mass="10268">MTRTTHELTHTLQTSEPHQWEEVWPLCMIERATGPMHSGSSLKSDFKLGTQRPKAQSLPLGHRVRPSVEVTRRIFQYVPRKFEPWSDV</sequence>
<comment type="caution">
    <text evidence="2">The sequence shown here is derived from an EMBL/GenBank/DDBJ whole genome shotgun (WGS) entry which is preliminary data.</text>
</comment>
<evidence type="ECO:0000256" key="1">
    <source>
        <dbReference type="SAM" id="MobiDB-lite"/>
    </source>
</evidence>
<reference evidence="2 3" key="1">
    <citation type="journal article" date="2019" name="Sci. Rep.">
        <title>Orb-weaving spider Araneus ventricosus genome elucidates the spidroin gene catalogue.</title>
        <authorList>
            <person name="Kono N."/>
            <person name="Nakamura H."/>
            <person name="Ohtoshi R."/>
            <person name="Moran D.A.P."/>
            <person name="Shinohara A."/>
            <person name="Yoshida Y."/>
            <person name="Fujiwara M."/>
            <person name="Mori M."/>
            <person name="Tomita M."/>
            <person name="Arakawa K."/>
        </authorList>
    </citation>
    <scope>NUCLEOTIDE SEQUENCE [LARGE SCALE GENOMIC DNA]</scope>
</reference>